<organism evidence="2 3">
    <name type="scientific">Rothia mucilaginosa</name>
    <dbReference type="NCBI Taxonomy" id="43675"/>
    <lineage>
        <taxon>Bacteria</taxon>
        <taxon>Bacillati</taxon>
        <taxon>Actinomycetota</taxon>
        <taxon>Actinomycetes</taxon>
        <taxon>Micrococcales</taxon>
        <taxon>Micrococcaceae</taxon>
        <taxon>Rothia</taxon>
    </lineage>
</organism>
<reference evidence="2" key="1">
    <citation type="submission" date="2021-02" db="EMBL/GenBank/DDBJ databases">
        <title>Infant gut strain persistence is associated with maternal origin, phylogeny, and functional potential including surface adhesion and iron acquisition.</title>
        <authorList>
            <person name="Lou Y.C."/>
        </authorList>
    </citation>
    <scope>NUCLEOTIDE SEQUENCE</scope>
    <source>
        <strain evidence="2">L1_008_092G1_dasL1_008_092G1_concoct_16</strain>
    </source>
</reference>
<dbReference type="EMBL" id="JAGZXI010000004">
    <property type="protein sequence ID" value="MBS6634758.1"/>
    <property type="molecule type" value="Genomic_DNA"/>
</dbReference>
<evidence type="ECO:0000313" key="3">
    <source>
        <dbReference type="Proteomes" id="UP000739069"/>
    </source>
</evidence>
<dbReference type="AlphaFoldDB" id="A0A943TAL6"/>
<sequence length="950" mass="104499">MAPANHPTYQPNDTTYEALTQLVAPYSLSRIQLAEAIGIATKPTINTWVKQCCPNLPQGAPVPLEPILRYLHETHLPNPKKWPGNHPYDQYILENITARMLARAVATTFSGANYRKLVTLTATLILLTRYWDGPNETFLTLLDPQPSHETEEHLQQAIKKTSNVMRDILNDLLLPTLHTARGTYPTHQAHLLTSYALAAGYYAGNHPHETLNSIHTSLAAADRTNALPDAELTRYVADFLNAGSYATHNDAALGWTHPSQRNLILHGSYGSYETAAQLIAHLPHAHHAIAFSAPEGTTSALAPERRDAFTLYLCYLLLDDEDSTEKQAADLYRAEHWATQQTHTTNRVAHAETPKTATPEPEATLPDAPANHLLILPLDTPAGGPDDLAAQQNDAWDAIENLAMTVDENISLTGTISYPLRPGEHLAVLAPLDVLAGFGRHLKADQRNNSQHDNFLENSEIQALNHGMRLRAVIDLGPEHLKVNTKTRLGLGLLHVFNTGEKPQGSVYLGSLDDMPLYQQTEHTGTPELTTAAAQIQETACGYLTRGEITPEDISSGVIVASNALKNASFDELFTNPASTNTPVESLSLLTSLTRKLPALLETLPGTLNVDVPHLRTPEDRQSIPRGEEHDITIAHLVSTEKVLTKITGRQIHDAHYGDLEGNLQRIRVLDTHTLGHYSRYGVLPAEGHYLRSFNLSDTIHLTQANDIVVYPSYDQTHGGPAVYLSKHGGEAIDKGLTVLRFSRYTPGESNAHTTREYRQRARLLAHLLQALLRGLTEGTAFGISTHMAPEKRKAAANLKGWEKKPLPYIDALAGRTNDLEWFSEPIEEPRGAVNTAAEETTAEGNGDAPTTHPVARYLANQLNAFDTAEAALAEALHQVRAVRSRYERDLMDNRLDIRSTQHVAVTRKNLEAEELARILRAVKAEALGLAVTGEPEIETPLGYPMELPD</sequence>
<name>A0A943TAL6_9MICC</name>
<evidence type="ECO:0000313" key="2">
    <source>
        <dbReference type="EMBL" id="MBS6634758.1"/>
    </source>
</evidence>
<dbReference type="Proteomes" id="UP000739069">
    <property type="component" value="Unassembled WGS sequence"/>
</dbReference>
<comment type="caution">
    <text evidence="2">The sequence shown here is derived from an EMBL/GenBank/DDBJ whole genome shotgun (WGS) entry which is preliminary data.</text>
</comment>
<dbReference type="RefSeq" id="WP_303952384.1">
    <property type="nucleotide sequence ID" value="NZ_JAGZXI010000004.1"/>
</dbReference>
<feature type="region of interest" description="Disordered" evidence="1">
    <location>
        <begin position="342"/>
        <end position="362"/>
    </location>
</feature>
<accession>A0A943TAL6</accession>
<feature type="region of interest" description="Disordered" evidence="1">
    <location>
        <begin position="830"/>
        <end position="853"/>
    </location>
</feature>
<protein>
    <submittedName>
        <fullName evidence="2">Uncharacterized protein</fullName>
    </submittedName>
</protein>
<gene>
    <name evidence="2" type="ORF">KH265_03710</name>
</gene>
<proteinExistence type="predicted"/>
<evidence type="ECO:0000256" key="1">
    <source>
        <dbReference type="SAM" id="MobiDB-lite"/>
    </source>
</evidence>